<keyword evidence="2" id="KW-1185">Reference proteome</keyword>
<accession>A0ACB9L8N6</accession>
<dbReference type="Proteomes" id="UP000828941">
    <property type="component" value="Chromosome 12"/>
</dbReference>
<sequence>MSKSSSLFALLIVLALAVLNQAKDQSGFISIDCGLNANGPYNDSDTNLNFTSDASFVTSGMTNTIEADLKGSTTGFGYRFNYDVYDRYWASDVVGNYVKPYSKILPDSLKSNDFQRPEIVMSTLATPLNASAPLEISWTPEDASIRYYVYMHFAELQMLANNEKRAFNVILNSQPLNVTIEPKYLIVHTEILSAISGGKIEIVLEKTEDSTLPPILNAVEYYMVKEFPQSATDQEDDMTEERDPNETLMKMQKRQYSYFDVINITNNFDRILGKGGFGTVYLGFIDDSQVAVKMLSPESTQGHQQIQSRVHHRNLTSLIGYCNEDTHKGLIYEYMANGNLHEHLSGKHSKSKFLTWEDRLQISIDAAQGMEYLHNGCKPPIIHRDIKSTNILLNEHFQAKISDFGPSKIMKTSFGGTQTSTLVGDTPGYMDPELHITDRITNKSDVYNFGVVLLELITNQQPVITRNHDMVHISQWINSLVNNGDIKKIVYSGLHGEFDSNSAWKAVELAMACVSPNSTRRPTMNVVVNELKECLATALPRTNQSGVSTTRLEEQPMVNLAIDSIPQAR</sequence>
<organism evidence="1 2">
    <name type="scientific">Bauhinia variegata</name>
    <name type="common">Purple orchid tree</name>
    <name type="synonym">Phanera variegata</name>
    <dbReference type="NCBI Taxonomy" id="167791"/>
    <lineage>
        <taxon>Eukaryota</taxon>
        <taxon>Viridiplantae</taxon>
        <taxon>Streptophyta</taxon>
        <taxon>Embryophyta</taxon>
        <taxon>Tracheophyta</taxon>
        <taxon>Spermatophyta</taxon>
        <taxon>Magnoliopsida</taxon>
        <taxon>eudicotyledons</taxon>
        <taxon>Gunneridae</taxon>
        <taxon>Pentapetalae</taxon>
        <taxon>rosids</taxon>
        <taxon>fabids</taxon>
        <taxon>Fabales</taxon>
        <taxon>Fabaceae</taxon>
        <taxon>Cercidoideae</taxon>
        <taxon>Cercideae</taxon>
        <taxon>Bauhiniinae</taxon>
        <taxon>Bauhinia</taxon>
    </lineage>
</organism>
<evidence type="ECO:0000313" key="1">
    <source>
        <dbReference type="EMBL" id="KAI4305443.1"/>
    </source>
</evidence>
<reference evidence="1 2" key="1">
    <citation type="journal article" date="2022" name="DNA Res.">
        <title>Chromosomal-level genome assembly of the orchid tree Bauhinia variegata (Leguminosae; Cercidoideae) supports the allotetraploid origin hypothesis of Bauhinia.</title>
        <authorList>
            <person name="Zhong Y."/>
            <person name="Chen Y."/>
            <person name="Zheng D."/>
            <person name="Pang J."/>
            <person name="Liu Y."/>
            <person name="Luo S."/>
            <person name="Meng S."/>
            <person name="Qian L."/>
            <person name="Wei D."/>
            <person name="Dai S."/>
            <person name="Zhou R."/>
        </authorList>
    </citation>
    <scope>NUCLEOTIDE SEQUENCE [LARGE SCALE GENOMIC DNA]</scope>
    <source>
        <strain evidence="1">BV-YZ2020</strain>
    </source>
</reference>
<proteinExistence type="predicted"/>
<comment type="caution">
    <text evidence="1">The sequence shown here is derived from an EMBL/GenBank/DDBJ whole genome shotgun (WGS) entry which is preliminary data.</text>
</comment>
<dbReference type="EMBL" id="CM039437">
    <property type="protein sequence ID" value="KAI4305443.1"/>
    <property type="molecule type" value="Genomic_DNA"/>
</dbReference>
<evidence type="ECO:0000313" key="2">
    <source>
        <dbReference type="Proteomes" id="UP000828941"/>
    </source>
</evidence>
<protein>
    <submittedName>
        <fullName evidence="1">Uncharacterized protein</fullName>
    </submittedName>
</protein>
<name>A0ACB9L8N6_BAUVA</name>
<gene>
    <name evidence="1" type="ORF">L6164_028808</name>
</gene>